<name>A0A653BRL2_CALMS</name>
<sequence>ILQRLNQLIRFLRFPFHSVLIKQIRHFVLLKYSR</sequence>
<dbReference type="Proteomes" id="UP000410492">
    <property type="component" value="Unassembled WGS sequence"/>
</dbReference>
<gene>
    <name evidence="1" type="ORF">CALMAC_LOCUS3198</name>
</gene>
<accession>A0A653BRL2</accession>
<organism evidence="1 2">
    <name type="scientific">Callosobruchus maculatus</name>
    <name type="common">Southern cowpea weevil</name>
    <name type="synonym">Pulse bruchid</name>
    <dbReference type="NCBI Taxonomy" id="64391"/>
    <lineage>
        <taxon>Eukaryota</taxon>
        <taxon>Metazoa</taxon>
        <taxon>Ecdysozoa</taxon>
        <taxon>Arthropoda</taxon>
        <taxon>Hexapoda</taxon>
        <taxon>Insecta</taxon>
        <taxon>Pterygota</taxon>
        <taxon>Neoptera</taxon>
        <taxon>Endopterygota</taxon>
        <taxon>Coleoptera</taxon>
        <taxon>Polyphaga</taxon>
        <taxon>Cucujiformia</taxon>
        <taxon>Chrysomeloidea</taxon>
        <taxon>Chrysomelidae</taxon>
        <taxon>Bruchinae</taxon>
        <taxon>Bruchini</taxon>
        <taxon>Callosobruchus</taxon>
    </lineage>
</organism>
<feature type="non-terminal residue" evidence="1">
    <location>
        <position position="1"/>
    </location>
</feature>
<dbReference type="EMBL" id="CAACVG010004208">
    <property type="protein sequence ID" value="VEN38248.1"/>
    <property type="molecule type" value="Genomic_DNA"/>
</dbReference>
<reference evidence="1 2" key="1">
    <citation type="submission" date="2019-01" db="EMBL/GenBank/DDBJ databases">
        <authorList>
            <person name="Sayadi A."/>
        </authorList>
    </citation>
    <scope>NUCLEOTIDE SEQUENCE [LARGE SCALE GENOMIC DNA]</scope>
</reference>
<proteinExistence type="predicted"/>
<protein>
    <submittedName>
        <fullName evidence="1">Uncharacterized protein</fullName>
    </submittedName>
</protein>
<dbReference type="AlphaFoldDB" id="A0A653BRL2"/>
<evidence type="ECO:0000313" key="1">
    <source>
        <dbReference type="EMBL" id="VEN38248.1"/>
    </source>
</evidence>
<keyword evidence="2" id="KW-1185">Reference proteome</keyword>
<evidence type="ECO:0000313" key="2">
    <source>
        <dbReference type="Proteomes" id="UP000410492"/>
    </source>
</evidence>